<dbReference type="STRING" id="485915.Dret_1275"/>
<evidence type="ECO:0000256" key="5">
    <source>
        <dbReference type="SAM" id="SignalP"/>
    </source>
</evidence>
<dbReference type="PRINTS" id="PR01021">
    <property type="entry name" value="OMPADOMAIN"/>
</dbReference>
<accession>C8X2B6</accession>
<name>C8X2B6_DESRD</name>
<organism evidence="7 8">
    <name type="scientific">Desulfohalobium retbaense (strain ATCC 49708 / DSM 5692 / JCM 16813 / HR100)</name>
    <dbReference type="NCBI Taxonomy" id="485915"/>
    <lineage>
        <taxon>Bacteria</taxon>
        <taxon>Pseudomonadati</taxon>
        <taxon>Thermodesulfobacteriota</taxon>
        <taxon>Desulfovibrionia</taxon>
        <taxon>Desulfovibrionales</taxon>
        <taxon>Desulfohalobiaceae</taxon>
        <taxon>Desulfohalobium</taxon>
    </lineage>
</organism>
<dbReference type="Pfam" id="PF13488">
    <property type="entry name" value="Gly-zipper_Omp"/>
    <property type="match status" value="1"/>
</dbReference>
<dbReference type="InterPro" id="IPR006665">
    <property type="entry name" value="OmpA-like"/>
</dbReference>
<dbReference type="GO" id="GO:0009279">
    <property type="term" value="C:cell outer membrane"/>
    <property type="evidence" value="ECO:0007669"/>
    <property type="project" value="UniProtKB-SubCell"/>
</dbReference>
<evidence type="ECO:0000256" key="4">
    <source>
        <dbReference type="PROSITE-ProRule" id="PRU00473"/>
    </source>
</evidence>
<dbReference type="EMBL" id="CP001734">
    <property type="protein sequence ID" value="ACV68563.1"/>
    <property type="molecule type" value="Genomic_DNA"/>
</dbReference>
<feature type="signal peptide" evidence="5">
    <location>
        <begin position="1"/>
        <end position="24"/>
    </location>
</feature>
<dbReference type="eggNOG" id="COG2885">
    <property type="taxonomic scope" value="Bacteria"/>
</dbReference>
<dbReference type="Proteomes" id="UP000001052">
    <property type="component" value="Chromosome"/>
</dbReference>
<dbReference type="RefSeq" id="WP_015751710.1">
    <property type="nucleotide sequence ID" value="NC_013223.1"/>
</dbReference>
<dbReference type="Pfam" id="PF00691">
    <property type="entry name" value="OmpA"/>
    <property type="match status" value="1"/>
</dbReference>
<keyword evidence="2 4" id="KW-0472">Membrane</keyword>
<evidence type="ECO:0000259" key="6">
    <source>
        <dbReference type="PROSITE" id="PS51123"/>
    </source>
</evidence>
<gene>
    <name evidence="7" type="ordered locus">Dret_1275</name>
</gene>
<dbReference type="KEGG" id="drt:Dret_1275"/>
<keyword evidence="3" id="KW-0998">Cell outer membrane</keyword>
<comment type="subcellular location">
    <subcellularLocation>
        <location evidence="1">Cell outer membrane</location>
    </subcellularLocation>
</comment>
<protein>
    <submittedName>
        <fullName evidence="7">OmpA/MotB domain protein</fullName>
    </submittedName>
</protein>
<dbReference type="AlphaFoldDB" id="C8X2B6"/>
<evidence type="ECO:0000313" key="7">
    <source>
        <dbReference type="EMBL" id="ACV68563.1"/>
    </source>
</evidence>
<dbReference type="CDD" id="cd07185">
    <property type="entry name" value="OmpA_C-like"/>
    <property type="match status" value="1"/>
</dbReference>
<dbReference type="InterPro" id="IPR039567">
    <property type="entry name" value="Gly-zipper"/>
</dbReference>
<dbReference type="InterPro" id="IPR006664">
    <property type="entry name" value="OMP_bac"/>
</dbReference>
<keyword evidence="5" id="KW-0732">Signal</keyword>
<feature type="domain" description="OmpA-like" evidence="6">
    <location>
        <begin position="102"/>
        <end position="214"/>
    </location>
</feature>
<dbReference type="PANTHER" id="PTHR30329:SF21">
    <property type="entry name" value="LIPOPROTEIN YIAD-RELATED"/>
    <property type="match status" value="1"/>
</dbReference>
<evidence type="ECO:0000256" key="2">
    <source>
        <dbReference type="ARBA" id="ARBA00023136"/>
    </source>
</evidence>
<dbReference type="HOGENOM" id="CLU_016890_6_0_7"/>
<dbReference type="PANTHER" id="PTHR30329">
    <property type="entry name" value="STATOR ELEMENT OF FLAGELLAR MOTOR COMPLEX"/>
    <property type="match status" value="1"/>
</dbReference>
<feature type="chain" id="PRO_5002993148" evidence="5">
    <location>
        <begin position="25"/>
        <end position="227"/>
    </location>
</feature>
<dbReference type="InterPro" id="IPR050330">
    <property type="entry name" value="Bact_OuterMem_StrucFunc"/>
</dbReference>
<reference evidence="7 8" key="2">
    <citation type="journal article" date="2010" name="Stand. Genomic Sci.">
        <title>Complete genome sequence of Desulfohalobium retbaense type strain (HR(100)).</title>
        <authorList>
            <person name="Spring S."/>
            <person name="Nolan M."/>
            <person name="Lapidus A."/>
            <person name="Glavina Del Rio T."/>
            <person name="Copeland A."/>
            <person name="Tice H."/>
            <person name="Cheng J.F."/>
            <person name="Lucas S."/>
            <person name="Land M."/>
            <person name="Chen F."/>
            <person name="Bruce D."/>
            <person name="Goodwin L."/>
            <person name="Pitluck S."/>
            <person name="Ivanova N."/>
            <person name="Mavromatis K."/>
            <person name="Mikhailova N."/>
            <person name="Pati A."/>
            <person name="Chen A."/>
            <person name="Palaniappan K."/>
            <person name="Hauser L."/>
            <person name="Chang Y.J."/>
            <person name="Jeffries C.D."/>
            <person name="Munk C."/>
            <person name="Kiss H."/>
            <person name="Chain P."/>
            <person name="Han C."/>
            <person name="Brettin T."/>
            <person name="Detter J.C."/>
            <person name="Schuler E."/>
            <person name="Goker M."/>
            <person name="Rohde M."/>
            <person name="Bristow J."/>
            <person name="Eisen J.A."/>
            <person name="Markowitz V."/>
            <person name="Hugenholtz P."/>
            <person name="Kyrpides N.C."/>
            <person name="Klenk H.P."/>
        </authorList>
    </citation>
    <scope>NUCLEOTIDE SEQUENCE [LARGE SCALE GENOMIC DNA]</scope>
    <source>
        <strain evidence="7 8">DSM 5692</strain>
    </source>
</reference>
<proteinExistence type="predicted"/>
<dbReference type="PROSITE" id="PS51123">
    <property type="entry name" value="OMPA_2"/>
    <property type="match status" value="1"/>
</dbReference>
<dbReference type="PROSITE" id="PS51257">
    <property type="entry name" value="PROKAR_LIPOPROTEIN"/>
    <property type="match status" value="1"/>
</dbReference>
<evidence type="ECO:0000256" key="1">
    <source>
        <dbReference type="ARBA" id="ARBA00004442"/>
    </source>
</evidence>
<dbReference type="InterPro" id="IPR036737">
    <property type="entry name" value="OmpA-like_sf"/>
</dbReference>
<dbReference type="Gene3D" id="3.30.1330.60">
    <property type="entry name" value="OmpA-like domain"/>
    <property type="match status" value="1"/>
</dbReference>
<evidence type="ECO:0000256" key="3">
    <source>
        <dbReference type="ARBA" id="ARBA00023237"/>
    </source>
</evidence>
<evidence type="ECO:0000313" key="8">
    <source>
        <dbReference type="Proteomes" id="UP000001052"/>
    </source>
</evidence>
<dbReference type="OrthoDB" id="5422390at2"/>
<keyword evidence="8" id="KW-1185">Reference proteome</keyword>
<sequence length="227" mass="23893">MRRTSFSIVCVLALALVLAGCATAPNQQQRGTAIGTAAGAGVGAILGQAIGKDTKGTLIGAGIGAVLGGIAGNRVGAYMDRQEQELRNALAQERAASVRREQDILRATFDSNVLFDFDSARVKPGGVSELNRAASVFNRYPQTRIRVEGHTDASGSEEYNMDLSRRRAQAVKDVLVQQGVDPRRVSTVGYGETQPVSSDPAANRRVEVVIEPIVANSNSGSSSGSTY</sequence>
<dbReference type="SUPFAM" id="SSF103088">
    <property type="entry name" value="OmpA-like"/>
    <property type="match status" value="1"/>
</dbReference>
<reference evidence="8" key="1">
    <citation type="submission" date="2009-09" db="EMBL/GenBank/DDBJ databases">
        <title>The complete chromosome of Desulfohalobium retbaense DSM 5692.</title>
        <authorList>
            <consortium name="US DOE Joint Genome Institute (JGI-PGF)"/>
            <person name="Lucas S."/>
            <person name="Copeland A."/>
            <person name="Lapidus A."/>
            <person name="Glavina del Rio T."/>
            <person name="Dalin E."/>
            <person name="Tice H."/>
            <person name="Bruce D."/>
            <person name="Goodwin L."/>
            <person name="Pitluck S."/>
            <person name="Kyrpides N."/>
            <person name="Mavromatis K."/>
            <person name="Ivanova N."/>
            <person name="Mikhailova N."/>
            <person name="Munk A.C."/>
            <person name="Brettin T."/>
            <person name="Detter J.C."/>
            <person name="Han C."/>
            <person name="Tapia R."/>
            <person name="Larimer F."/>
            <person name="Land M."/>
            <person name="Hauser L."/>
            <person name="Markowitz V."/>
            <person name="Cheng J.-F."/>
            <person name="Hugenholtz P."/>
            <person name="Woyke T."/>
            <person name="Wu D."/>
            <person name="Spring S."/>
            <person name="Klenk H.-P."/>
            <person name="Eisen J.A."/>
        </authorList>
    </citation>
    <scope>NUCLEOTIDE SEQUENCE [LARGE SCALE GENOMIC DNA]</scope>
    <source>
        <strain evidence="8">DSM 5692</strain>
    </source>
</reference>